<dbReference type="Gene3D" id="1.20.120.1130">
    <property type="match status" value="1"/>
</dbReference>
<evidence type="ECO:0000256" key="2">
    <source>
        <dbReference type="ARBA" id="ARBA00022448"/>
    </source>
</evidence>
<dbReference type="InterPro" id="IPR017899">
    <property type="entry name" value="VPS28_C"/>
</dbReference>
<dbReference type="Gene3D" id="1.20.1440.200">
    <property type="match status" value="1"/>
</dbReference>
<keyword evidence="2 5" id="KW-0813">Transport</keyword>
<dbReference type="InterPro" id="IPR037206">
    <property type="entry name" value="VPS28_C_sf"/>
</dbReference>
<dbReference type="PANTHER" id="PTHR12937:SF0">
    <property type="entry name" value="VACUOLAR PROTEIN SORTING-ASSOCIATED PROTEIN 28 HOMOLOG"/>
    <property type="match status" value="1"/>
</dbReference>
<dbReference type="InterPro" id="IPR017898">
    <property type="entry name" value="VPS28_N"/>
</dbReference>
<accession>A0ABR0JF37</accession>
<reference evidence="8 9" key="1">
    <citation type="submission" date="2023-08" db="EMBL/GenBank/DDBJ databases">
        <title>Black Yeasts Isolated from many extreme environments.</title>
        <authorList>
            <person name="Coleine C."/>
            <person name="Stajich J.E."/>
            <person name="Selbmann L."/>
        </authorList>
    </citation>
    <scope>NUCLEOTIDE SEQUENCE [LARGE SCALE GENOMIC DNA]</scope>
    <source>
        <strain evidence="8 9">CCFEE 6328</strain>
    </source>
</reference>
<dbReference type="Pfam" id="PF03997">
    <property type="entry name" value="VPS28"/>
    <property type="match status" value="1"/>
</dbReference>
<evidence type="ECO:0000256" key="4">
    <source>
        <dbReference type="ARBA" id="ARBA00022927"/>
    </source>
</evidence>
<evidence type="ECO:0000256" key="1">
    <source>
        <dbReference type="ARBA" id="ARBA00004177"/>
    </source>
</evidence>
<dbReference type="SUPFAM" id="SSF140111">
    <property type="entry name" value="Endosomal sorting complex assembly domain"/>
    <property type="match status" value="1"/>
</dbReference>
<keyword evidence="4 5" id="KW-0653">Protein transport</keyword>
<dbReference type="PROSITE" id="PS51313">
    <property type="entry name" value="VPS28_N"/>
    <property type="match status" value="1"/>
</dbReference>
<dbReference type="PROSITE" id="PS51310">
    <property type="entry name" value="VPS28_C"/>
    <property type="match status" value="1"/>
</dbReference>
<feature type="domain" description="VPS28 C-terminal" evidence="6">
    <location>
        <begin position="185"/>
        <end position="279"/>
    </location>
</feature>
<sequence>MRNPEINRIASPHEALAAADPALFPSSAAPAAVALLTMYGTASPRPLSYAPTPYSYTPTNTLSARINLDEEVKLADSAVERDLIDSLAEIYSIIRTIDGLEKAYIKDALPENEYSDMCSKLLKQYRSILNDENISREFVDLDTFTRKWDIECPRAKERLRVGLTADEVLTVQKATPGSTAPTTIASGSLILAATENFITFLDALRLNMVSKSALHPLLSDVIQSVNKVTDQDFEHRGKIIQWLITLNQMKTSEELSDEQAHDLAFDMEQAYNGFKSIIH</sequence>
<keyword evidence="9" id="KW-1185">Reference proteome</keyword>
<dbReference type="EMBL" id="JAVRRF010000007">
    <property type="protein sequence ID" value="KAK5063294.1"/>
    <property type="molecule type" value="Genomic_DNA"/>
</dbReference>
<evidence type="ECO:0000259" key="7">
    <source>
        <dbReference type="PROSITE" id="PS51313"/>
    </source>
</evidence>
<name>A0ABR0JF37_9EURO</name>
<feature type="domain" description="VPS28 N-terminal" evidence="7">
    <location>
        <begin position="61"/>
        <end position="173"/>
    </location>
</feature>
<evidence type="ECO:0000256" key="5">
    <source>
        <dbReference type="PROSITE-ProRule" id="PRU00642"/>
    </source>
</evidence>
<protein>
    <submittedName>
        <fullName evidence="8">Vacuolar protein-sorting-associated protein 28</fullName>
    </submittedName>
</protein>
<organism evidence="8 9">
    <name type="scientific">Exophiala sideris</name>
    <dbReference type="NCBI Taxonomy" id="1016849"/>
    <lineage>
        <taxon>Eukaryota</taxon>
        <taxon>Fungi</taxon>
        <taxon>Dikarya</taxon>
        <taxon>Ascomycota</taxon>
        <taxon>Pezizomycotina</taxon>
        <taxon>Eurotiomycetes</taxon>
        <taxon>Chaetothyriomycetidae</taxon>
        <taxon>Chaetothyriales</taxon>
        <taxon>Herpotrichiellaceae</taxon>
        <taxon>Exophiala</taxon>
    </lineage>
</organism>
<proteinExistence type="inferred from homology"/>
<gene>
    <name evidence="8" type="primary">VPS28</name>
    <name evidence="8" type="ORF">LTR69_004000</name>
</gene>
<comment type="subcellular location">
    <subcellularLocation>
        <location evidence="1">Endosome</location>
    </subcellularLocation>
</comment>
<keyword evidence="3" id="KW-0967">Endosome</keyword>
<comment type="similarity">
    <text evidence="5">Belongs to the VPS28 family.</text>
</comment>
<dbReference type="InterPro" id="IPR007143">
    <property type="entry name" value="Vps28"/>
</dbReference>
<dbReference type="SUPFAM" id="SSF140427">
    <property type="entry name" value="VPS28 C-terminal domain-like"/>
    <property type="match status" value="1"/>
</dbReference>
<dbReference type="PANTHER" id="PTHR12937">
    <property type="entry name" value="VACUOLAR PROTEIN SORTING 28, ISOFORM 2 VPS28"/>
    <property type="match status" value="1"/>
</dbReference>
<dbReference type="InterPro" id="IPR037202">
    <property type="entry name" value="ESCRT_assembly_dom"/>
</dbReference>
<evidence type="ECO:0000313" key="9">
    <source>
        <dbReference type="Proteomes" id="UP001345691"/>
    </source>
</evidence>
<evidence type="ECO:0000313" key="8">
    <source>
        <dbReference type="EMBL" id="KAK5063294.1"/>
    </source>
</evidence>
<dbReference type="InterPro" id="IPR038358">
    <property type="entry name" value="VPS28_N_sf"/>
</dbReference>
<evidence type="ECO:0000259" key="6">
    <source>
        <dbReference type="PROSITE" id="PS51310"/>
    </source>
</evidence>
<comment type="caution">
    <text evidence="8">The sequence shown here is derived from an EMBL/GenBank/DDBJ whole genome shotgun (WGS) entry which is preliminary data.</text>
</comment>
<dbReference type="Proteomes" id="UP001345691">
    <property type="component" value="Unassembled WGS sequence"/>
</dbReference>
<evidence type="ECO:0000256" key="3">
    <source>
        <dbReference type="ARBA" id="ARBA00022753"/>
    </source>
</evidence>